<sequence length="501" mass="55477">MSIENVEAFASVNAMRNVQEILNQGTEPHLLSGAQYLESLRDGRRVIDSQGKEIPDVTEHPTTGPSAHTFASVMDMQFDEKYRNTLTYLDDAGDRRARGWHIPRNKEDLFLKREQIGATGERTLGMFGRPPEYGPAMSLGFLAIIDRIEKENPVFAENIRRFVDQSSRLNLLSTDLIADPQSDRRVPRNERPGTLRVVGETDEGIMLRGSKIAGSSGSISHFFTLSTTLGEGLGPDAAIWAAIPVNLPGVTLVTREPALHKKQNPVDNPIGVLGEEVDQIILFDDAVLPKDLVFSLGNTELLTAYFDSCVFVFWHILTRLAYRAELFAGTAQVIAETLGTDKIPGVRRTIADITTYAQVLKGFSISAIAESENWNGVEVPNPGLVSAGRYYSISEYDNVISKLKDLCGQGLISRWPTEIWEHPEFGPKLKSFLPGHDIDAFGKNQLFNFAWDLTASANAGRLGLFEKVNATPPAFVAEIVYQHVGRDKSAQFVRDFLARSR</sequence>
<name>A0A1H1C1I3_9MICC</name>
<reference evidence="6 7" key="1">
    <citation type="submission" date="2016-10" db="EMBL/GenBank/DDBJ databases">
        <authorList>
            <person name="de Groot N.N."/>
        </authorList>
    </citation>
    <scope>NUCLEOTIDE SEQUENCE [LARGE SCALE GENOMIC DNA]</scope>
    <source>
        <strain evidence="6 7">DSM 20117</strain>
    </source>
</reference>
<organism evidence="6 7">
    <name type="scientific">Crystallibacter crystallopoietes</name>
    <dbReference type="NCBI Taxonomy" id="37928"/>
    <lineage>
        <taxon>Bacteria</taxon>
        <taxon>Bacillati</taxon>
        <taxon>Actinomycetota</taxon>
        <taxon>Actinomycetes</taxon>
        <taxon>Micrococcales</taxon>
        <taxon>Micrococcaceae</taxon>
        <taxon>Crystallibacter</taxon>
    </lineage>
</organism>
<gene>
    <name evidence="6" type="ORF">SAMN04489742_1687</name>
</gene>
<feature type="domain" description="HpaB/PvcC/4-BUDH N-terminal" evidence="5">
    <location>
        <begin position="33"/>
        <end position="294"/>
    </location>
</feature>
<dbReference type="Gene3D" id="1.20.140.10">
    <property type="entry name" value="Butyryl-CoA Dehydrogenase, subunit A, domain 3"/>
    <property type="match status" value="1"/>
</dbReference>
<feature type="domain" description="HpaB/PvcC/4-BUDH C-terminal" evidence="4">
    <location>
        <begin position="302"/>
        <end position="497"/>
    </location>
</feature>
<dbReference type="InterPro" id="IPR009100">
    <property type="entry name" value="AcylCoA_DH/oxidase_NM_dom_sf"/>
</dbReference>
<dbReference type="KEGG" id="acry:AC20117_08920"/>
<dbReference type="SUPFAM" id="SSF56645">
    <property type="entry name" value="Acyl-CoA dehydrogenase NM domain-like"/>
    <property type="match status" value="1"/>
</dbReference>
<evidence type="ECO:0000256" key="3">
    <source>
        <dbReference type="ARBA" id="ARBA00023002"/>
    </source>
</evidence>
<evidence type="ECO:0000313" key="7">
    <source>
        <dbReference type="Proteomes" id="UP000181917"/>
    </source>
</evidence>
<keyword evidence="1" id="KW-0285">Flavoprotein</keyword>
<dbReference type="GO" id="GO:0016627">
    <property type="term" value="F:oxidoreductase activity, acting on the CH-CH group of donors"/>
    <property type="evidence" value="ECO:0007669"/>
    <property type="project" value="InterPro"/>
</dbReference>
<accession>A0A1H1C1I3</accession>
<dbReference type="InterPro" id="IPR004925">
    <property type="entry name" value="HpaB/PvcC/4-BUDH"/>
</dbReference>
<dbReference type="PANTHER" id="PTHR36117">
    <property type="entry name" value="4-HYDROXYPHENYLACETATE 3-MONOOXYGENASE-RELATED"/>
    <property type="match status" value="1"/>
</dbReference>
<dbReference type="InterPro" id="IPR036250">
    <property type="entry name" value="AcylCo_DH-like_C"/>
</dbReference>
<keyword evidence="7" id="KW-1185">Reference proteome</keyword>
<evidence type="ECO:0000313" key="6">
    <source>
        <dbReference type="EMBL" id="SDQ57999.1"/>
    </source>
</evidence>
<dbReference type="InterPro" id="IPR046373">
    <property type="entry name" value="Acyl-CoA_Oxase/DH_mid-dom_sf"/>
</dbReference>
<dbReference type="GO" id="GO:0004497">
    <property type="term" value="F:monooxygenase activity"/>
    <property type="evidence" value="ECO:0007669"/>
    <property type="project" value="UniProtKB-KW"/>
</dbReference>
<keyword evidence="2" id="KW-0274">FAD</keyword>
<evidence type="ECO:0000259" key="5">
    <source>
        <dbReference type="Pfam" id="PF11794"/>
    </source>
</evidence>
<keyword evidence="6" id="KW-0503">Monooxygenase</keyword>
<proteinExistence type="predicted"/>
<evidence type="ECO:0000259" key="4">
    <source>
        <dbReference type="Pfam" id="PF03241"/>
    </source>
</evidence>
<dbReference type="Pfam" id="PF11794">
    <property type="entry name" value="HpaB_N"/>
    <property type="match status" value="1"/>
</dbReference>
<dbReference type="PANTHER" id="PTHR36117:SF3">
    <property type="entry name" value="4-HYDROXYPHENYLACETATE 3-MONOOXYGENASE-RELATED"/>
    <property type="match status" value="1"/>
</dbReference>
<dbReference type="AlphaFoldDB" id="A0A1H1C1I3"/>
<dbReference type="SUPFAM" id="SSF47203">
    <property type="entry name" value="Acyl-CoA dehydrogenase C-terminal domain-like"/>
    <property type="match status" value="1"/>
</dbReference>
<dbReference type="Gene3D" id="2.40.110.10">
    <property type="entry name" value="Butyryl-CoA Dehydrogenase, subunit A, domain 2"/>
    <property type="match status" value="1"/>
</dbReference>
<dbReference type="Pfam" id="PF03241">
    <property type="entry name" value="HpaB"/>
    <property type="match status" value="1"/>
</dbReference>
<dbReference type="InterPro" id="IPR024674">
    <property type="entry name" value="HpaB/PvcC/4-BUDH_N"/>
</dbReference>
<dbReference type="STRING" id="37928.SAMN04489742_1687"/>
<evidence type="ECO:0000256" key="2">
    <source>
        <dbReference type="ARBA" id="ARBA00022827"/>
    </source>
</evidence>
<dbReference type="EMBL" id="FNKH01000002">
    <property type="protein sequence ID" value="SDQ57999.1"/>
    <property type="molecule type" value="Genomic_DNA"/>
</dbReference>
<dbReference type="Gene3D" id="1.10.3140.10">
    <property type="entry name" value="4-hydroxybutyryl-coa dehydratase, domain 1"/>
    <property type="match status" value="1"/>
</dbReference>
<dbReference type="Proteomes" id="UP000181917">
    <property type="component" value="Unassembled WGS sequence"/>
</dbReference>
<keyword evidence="3" id="KW-0560">Oxidoreductase</keyword>
<protein>
    <submittedName>
        <fullName evidence="6">4-hydroxyphenylacetate 3-monooxygenase</fullName>
    </submittedName>
</protein>
<evidence type="ECO:0000256" key="1">
    <source>
        <dbReference type="ARBA" id="ARBA00022630"/>
    </source>
</evidence>
<dbReference type="InterPro" id="IPR024719">
    <property type="entry name" value="HpaB/PvcC/4-BUDH_C"/>
</dbReference>
<dbReference type="RefSeq" id="WP_074700031.1">
    <property type="nucleotide sequence ID" value="NZ_CP018863.1"/>
</dbReference>